<gene>
    <name evidence="3" type="primary">LOC106748011</name>
</gene>
<keyword evidence="1" id="KW-0812">Transmembrane</keyword>
<dbReference type="OrthoDB" id="285219at2759"/>
<keyword evidence="1" id="KW-1133">Transmembrane helix</keyword>
<reference evidence="3" key="1">
    <citation type="submission" date="2025-08" db="UniProtKB">
        <authorList>
            <consortium name="RefSeq"/>
        </authorList>
    </citation>
    <scope>IDENTIFICATION</scope>
</reference>
<name>A0A6P3XSZ4_DINQU</name>
<feature type="transmembrane region" description="Helical" evidence="1">
    <location>
        <begin position="32"/>
        <end position="53"/>
    </location>
</feature>
<keyword evidence="2" id="KW-1185">Reference proteome</keyword>
<keyword evidence="1" id="KW-0472">Membrane</keyword>
<feature type="transmembrane region" description="Helical" evidence="1">
    <location>
        <begin position="157"/>
        <end position="177"/>
    </location>
</feature>
<accession>A0A6P3XSZ4</accession>
<evidence type="ECO:0000313" key="2">
    <source>
        <dbReference type="Proteomes" id="UP000515204"/>
    </source>
</evidence>
<evidence type="ECO:0000256" key="1">
    <source>
        <dbReference type="SAM" id="Phobius"/>
    </source>
</evidence>
<dbReference type="Proteomes" id="UP000515204">
    <property type="component" value="Unplaced"/>
</dbReference>
<organism evidence="2 3">
    <name type="scientific">Dinoponera quadriceps</name>
    <name type="common">South American ant</name>
    <dbReference type="NCBI Taxonomy" id="609295"/>
    <lineage>
        <taxon>Eukaryota</taxon>
        <taxon>Metazoa</taxon>
        <taxon>Ecdysozoa</taxon>
        <taxon>Arthropoda</taxon>
        <taxon>Hexapoda</taxon>
        <taxon>Insecta</taxon>
        <taxon>Pterygota</taxon>
        <taxon>Neoptera</taxon>
        <taxon>Endopterygota</taxon>
        <taxon>Hymenoptera</taxon>
        <taxon>Apocrita</taxon>
        <taxon>Aculeata</taxon>
        <taxon>Formicoidea</taxon>
        <taxon>Formicidae</taxon>
        <taxon>Ponerinae</taxon>
        <taxon>Ponerini</taxon>
        <taxon>Dinoponera</taxon>
    </lineage>
</organism>
<proteinExistence type="predicted"/>
<protein>
    <submittedName>
        <fullName evidence="3">Uncharacterized protein LOC106748011</fullName>
    </submittedName>
</protein>
<dbReference type="RefSeq" id="XP_014481630.1">
    <property type="nucleotide sequence ID" value="XM_014626144.1"/>
</dbReference>
<sequence>MLAQVTFRVITFTPARLFPRSSVHRCDIMNPFFLGYLYLYMVITPTAGIGTWVHSHLRGSFSNITDILLIYYTFINNTCTNAQCDSTDSCYAYNSTEETWPKNCTQCNVKPNTSCLCLENTGPKGECIIYCPKNEECCLCDNCSLCWSAEWQLMTMTHISVSILFGLGITGLILMYCKLCNRTRRLARTRCLRVQQELNGTSYCNTIEDSRERPPLYSEVCGAPPLYTSPYNMASMQDVPPRYPDTPKSQERCRCFRDTTPSVPPVAQHM</sequence>
<dbReference type="GeneID" id="106748011"/>
<dbReference type="KEGG" id="dqu:106748011"/>
<dbReference type="AlphaFoldDB" id="A0A6P3XSZ4"/>
<evidence type="ECO:0000313" key="3">
    <source>
        <dbReference type="RefSeq" id="XP_014481630.1"/>
    </source>
</evidence>